<comment type="caution">
    <text evidence="2">The sequence shown here is derived from an EMBL/GenBank/DDBJ whole genome shotgun (WGS) entry which is preliminary data.</text>
</comment>
<name>A0A953J728_9BACT</name>
<proteinExistence type="predicted"/>
<dbReference type="InterPro" id="IPR002782">
    <property type="entry name" value="Mut7-C_RNAse_dom"/>
</dbReference>
<reference evidence="2" key="1">
    <citation type="journal article" date="2021" name="bioRxiv">
        <title>Unraveling nitrogen, sulfur and carbon metabolic pathways and microbial community transcriptional responses to substrate deprivation and toxicity stresses in a bioreactor mimicking anoxic brackish coastal sediment conditions.</title>
        <authorList>
            <person name="Martins P.D."/>
            <person name="Echeveste M.J."/>
            <person name="Arshad A."/>
            <person name="Kurth J."/>
            <person name="Ouboter H."/>
            <person name="Jetten M.S.M."/>
            <person name="Welte C.U."/>
        </authorList>
    </citation>
    <scope>NUCLEOTIDE SEQUENCE</scope>
    <source>
        <strain evidence="2">MAG_39</strain>
    </source>
</reference>
<evidence type="ECO:0000259" key="1">
    <source>
        <dbReference type="Pfam" id="PF01927"/>
    </source>
</evidence>
<dbReference type="Proteomes" id="UP000705867">
    <property type="component" value="Unassembled WGS sequence"/>
</dbReference>
<gene>
    <name evidence="2" type="ORF">K8I29_15810</name>
</gene>
<reference evidence="2" key="2">
    <citation type="submission" date="2021-08" db="EMBL/GenBank/DDBJ databases">
        <authorList>
            <person name="Dalcin Martins P."/>
        </authorList>
    </citation>
    <scope>NUCLEOTIDE SEQUENCE</scope>
    <source>
        <strain evidence="2">MAG_39</strain>
    </source>
</reference>
<protein>
    <submittedName>
        <fullName evidence="2">Mut7-C RNAse domain-containing protein</fullName>
    </submittedName>
</protein>
<sequence length="170" mass="19005">MYERPRFIADTMLGSLAKWLRLLGFDTLYFKKGDDSELVRIARQEGRILLTRDTGIARRKGTGALILLQANTTREQVREVVRALSSPGFLQGLQGATSRCMRCNGVLFAAGREEVADAVPEHIFLSYASFLKCGSCGKVYWGGSHWKHIDARIREIMGEIAGHWKTSGKD</sequence>
<feature type="domain" description="Mut7-C RNAse" evidence="1">
    <location>
        <begin position="5"/>
        <end position="152"/>
    </location>
</feature>
<dbReference type="Pfam" id="PF01927">
    <property type="entry name" value="Mut7-C"/>
    <property type="match status" value="1"/>
</dbReference>
<accession>A0A953J728</accession>
<evidence type="ECO:0000313" key="2">
    <source>
        <dbReference type="EMBL" id="MBZ0157663.1"/>
    </source>
</evidence>
<dbReference type="AlphaFoldDB" id="A0A953J728"/>
<evidence type="ECO:0000313" key="3">
    <source>
        <dbReference type="Proteomes" id="UP000705867"/>
    </source>
</evidence>
<dbReference type="PANTHER" id="PTHR39081">
    <property type="entry name" value="MUT7-C DOMAIN-CONTAINING PROTEIN"/>
    <property type="match status" value="1"/>
</dbReference>
<dbReference type="PANTHER" id="PTHR39081:SF1">
    <property type="entry name" value="MUT7-C RNASE DOMAIN-CONTAINING PROTEIN"/>
    <property type="match status" value="1"/>
</dbReference>
<organism evidence="2 3">
    <name type="scientific">Candidatus Nitrobium versatile</name>
    <dbReference type="NCBI Taxonomy" id="2884831"/>
    <lineage>
        <taxon>Bacteria</taxon>
        <taxon>Pseudomonadati</taxon>
        <taxon>Nitrospirota</taxon>
        <taxon>Nitrospiria</taxon>
        <taxon>Nitrospirales</taxon>
        <taxon>Nitrospiraceae</taxon>
        <taxon>Candidatus Nitrobium</taxon>
    </lineage>
</organism>
<dbReference type="EMBL" id="JAIOIV010000125">
    <property type="protein sequence ID" value="MBZ0157663.1"/>
    <property type="molecule type" value="Genomic_DNA"/>
</dbReference>